<keyword evidence="2 5" id="KW-0808">Transferase</keyword>
<proteinExistence type="predicted"/>
<evidence type="ECO:0000256" key="1">
    <source>
        <dbReference type="ARBA" id="ARBA00022603"/>
    </source>
</evidence>
<evidence type="ECO:0000259" key="4">
    <source>
        <dbReference type="Pfam" id="PF08241"/>
    </source>
</evidence>
<sequence length="220" mass="25020">MGNIHWKQYFDKKAEVHGASVKSSDYFNEESFFMQRANTLRWLGSCEGKVILDAGCGVGAFSEPLVEQNTVYGVDFSEKSLEYAAARGLKTLNGDLTALPFEEGMFDVVVCNGVIQLIEQYEDVLRELARVTKPGGTLLVETLNRNSIQRKLLRLLEKDKKFDRMYEMEELRGVFVKYGFEQIEFLNMYHPFKFVTEGSGQGMGANRFSTSFAIKGRKRS</sequence>
<dbReference type="Pfam" id="PF08241">
    <property type="entry name" value="Methyltransf_11"/>
    <property type="match status" value="1"/>
</dbReference>
<dbReference type="GO" id="GO:0008168">
    <property type="term" value="F:methyltransferase activity"/>
    <property type="evidence" value="ECO:0007669"/>
    <property type="project" value="UniProtKB-KW"/>
</dbReference>
<dbReference type="EC" id="2.1.1.-" evidence="5"/>
<evidence type="ECO:0000256" key="3">
    <source>
        <dbReference type="ARBA" id="ARBA00022691"/>
    </source>
</evidence>
<dbReference type="Gene3D" id="3.40.50.150">
    <property type="entry name" value="Vaccinia Virus protein VP39"/>
    <property type="match status" value="1"/>
</dbReference>
<organism evidence="5 6">
    <name type="scientific">Paenibacillus hodogayensis</name>
    <dbReference type="NCBI Taxonomy" id="279208"/>
    <lineage>
        <taxon>Bacteria</taxon>
        <taxon>Bacillati</taxon>
        <taxon>Bacillota</taxon>
        <taxon>Bacilli</taxon>
        <taxon>Bacillales</taxon>
        <taxon>Paenibacillaceae</taxon>
        <taxon>Paenibacillus</taxon>
    </lineage>
</organism>
<dbReference type="EMBL" id="JBHMAG010000025">
    <property type="protein sequence ID" value="MFB9756648.1"/>
    <property type="molecule type" value="Genomic_DNA"/>
</dbReference>
<keyword evidence="1 5" id="KW-0489">Methyltransferase</keyword>
<evidence type="ECO:0000256" key="2">
    <source>
        <dbReference type="ARBA" id="ARBA00022679"/>
    </source>
</evidence>
<dbReference type="Proteomes" id="UP001589619">
    <property type="component" value="Unassembled WGS sequence"/>
</dbReference>
<dbReference type="PANTHER" id="PTHR43464:SF19">
    <property type="entry name" value="UBIQUINONE BIOSYNTHESIS O-METHYLTRANSFERASE, MITOCHONDRIAL"/>
    <property type="match status" value="1"/>
</dbReference>
<dbReference type="RefSeq" id="WP_344913115.1">
    <property type="nucleotide sequence ID" value="NZ_BAAAYO010000011.1"/>
</dbReference>
<evidence type="ECO:0000313" key="6">
    <source>
        <dbReference type="Proteomes" id="UP001589619"/>
    </source>
</evidence>
<dbReference type="InterPro" id="IPR029063">
    <property type="entry name" value="SAM-dependent_MTases_sf"/>
</dbReference>
<dbReference type="CDD" id="cd02440">
    <property type="entry name" value="AdoMet_MTases"/>
    <property type="match status" value="1"/>
</dbReference>
<evidence type="ECO:0000313" key="5">
    <source>
        <dbReference type="EMBL" id="MFB9756648.1"/>
    </source>
</evidence>
<name>A0ABV5W7U6_9BACL</name>
<reference evidence="5 6" key="1">
    <citation type="submission" date="2024-09" db="EMBL/GenBank/DDBJ databases">
        <authorList>
            <person name="Sun Q."/>
            <person name="Mori K."/>
        </authorList>
    </citation>
    <scope>NUCLEOTIDE SEQUENCE [LARGE SCALE GENOMIC DNA]</scope>
    <source>
        <strain evidence="5 6">JCM 12520</strain>
    </source>
</reference>
<dbReference type="InterPro" id="IPR013216">
    <property type="entry name" value="Methyltransf_11"/>
</dbReference>
<gene>
    <name evidence="5" type="ORF">ACFFNY_34160</name>
</gene>
<feature type="domain" description="Methyltransferase type 11" evidence="4">
    <location>
        <begin position="52"/>
        <end position="139"/>
    </location>
</feature>
<accession>A0ABV5W7U6</accession>
<dbReference type="GO" id="GO:0032259">
    <property type="term" value="P:methylation"/>
    <property type="evidence" value="ECO:0007669"/>
    <property type="project" value="UniProtKB-KW"/>
</dbReference>
<dbReference type="PANTHER" id="PTHR43464">
    <property type="entry name" value="METHYLTRANSFERASE"/>
    <property type="match status" value="1"/>
</dbReference>
<protein>
    <submittedName>
        <fullName evidence="5">Class I SAM-dependent methyltransferase</fullName>
        <ecNumber evidence="5">2.1.1.-</ecNumber>
    </submittedName>
</protein>
<comment type="caution">
    <text evidence="5">The sequence shown here is derived from an EMBL/GenBank/DDBJ whole genome shotgun (WGS) entry which is preliminary data.</text>
</comment>
<keyword evidence="3" id="KW-0949">S-adenosyl-L-methionine</keyword>
<dbReference type="SUPFAM" id="SSF53335">
    <property type="entry name" value="S-adenosyl-L-methionine-dependent methyltransferases"/>
    <property type="match status" value="1"/>
</dbReference>
<keyword evidence="6" id="KW-1185">Reference proteome</keyword>